<evidence type="ECO:0000256" key="1">
    <source>
        <dbReference type="SAM" id="MobiDB-lite"/>
    </source>
</evidence>
<evidence type="ECO:0000313" key="2">
    <source>
        <dbReference type="EMBL" id="KAK9679895.1"/>
    </source>
</evidence>
<dbReference type="EMBL" id="JASPKY010000958">
    <property type="protein sequence ID" value="KAK9679895.1"/>
    <property type="molecule type" value="Genomic_DNA"/>
</dbReference>
<feature type="compositionally biased region" description="Basic and acidic residues" evidence="1">
    <location>
        <begin position="108"/>
        <end position="118"/>
    </location>
</feature>
<accession>A0AAW1HTH8</accession>
<dbReference type="Proteomes" id="UP001458880">
    <property type="component" value="Unassembled WGS sequence"/>
</dbReference>
<name>A0AAW1HTH8_POPJA</name>
<reference evidence="2 3" key="1">
    <citation type="journal article" date="2024" name="BMC Genomics">
        <title>De novo assembly and annotation of Popillia japonica's genome with initial clues to its potential as an invasive pest.</title>
        <authorList>
            <person name="Cucini C."/>
            <person name="Boschi S."/>
            <person name="Funari R."/>
            <person name="Cardaioli E."/>
            <person name="Iannotti N."/>
            <person name="Marturano G."/>
            <person name="Paoli F."/>
            <person name="Bruttini M."/>
            <person name="Carapelli A."/>
            <person name="Frati F."/>
            <person name="Nardi F."/>
        </authorList>
    </citation>
    <scope>NUCLEOTIDE SEQUENCE [LARGE SCALE GENOMIC DNA]</scope>
    <source>
        <strain evidence="2">DMR45628</strain>
    </source>
</reference>
<comment type="caution">
    <text evidence="2">The sequence shown here is derived from an EMBL/GenBank/DDBJ whole genome shotgun (WGS) entry which is preliminary data.</text>
</comment>
<dbReference type="AlphaFoldDB" id="A0AAW1HTH8"/>
<gene>
    <name evidence="2" type="ORF">QE152_g39572</name>
</gene>
<sequence length="144" mass="15868">MGVRLQDECQVIHGYPSDHVPILLNLNGNREEDRGEPLLDFATTNWASFRSLICEALPSPRLPTNEEQLKEAVSTLTAAIVQAPKASTQTALPRRGSGPPLPPHYSKRLGDGGRKTEAQEGLYHQGHDQLAHRENKNGSLQTKK</sequence>
<proteinExistence type="predicted"/>
<evidence type="ECO:0008006" key="4">
    <source>
        <dbReference type="Google" id="ProtNLM"/>
    </source>
</evidence>
<keyword evidence="3" id="KW-1185">Reference proteome</keyword>
<evidence type="ECO:0000313" key="3">
    <source>
        <dbReference type="Proteomes" id="UP001458880"/>
    </source>
</evidence>
<feature type="region of interest" description="Disordered" evidence="1">
    <location>
        <begin position="84"/>
        <end position="144"/>
    </location>
</feature>
<feature type="compositionally biased region" description="Basic and acidic residues" evidence="1">
    <location>
        <begin position="125"/>
        <end position="136"/>
    </location>
</feature>
<protein>
    <recommendedName>
        <fullName evidence="4">Reverse transcriptase</fullName>
    </recommendedName>
</protein>
<organism evidence="2 3">
    <name type="scientific">Popillia japonica</name>
    <name type="common">Japanese beetle</name>
    <dbReference type="NCBI Taxonomy" id="7064"/>
    <lineage>
        <taxon>Eukaryota</taxon>
        <taxon>Metazoa</taxon>
        <taxon>Ecdysozoa</taxon>
        <taxon>Arthropoda</taxon>
        <taxon>Hexapoda</taxon>
        <taxon>Insecta</taxon>
        <taxon>Pterygota</taxon>
        <taxon>Neoptera</taxon>
        <taxon>Endopterygota</taxon>
        <taxon>Coleoptera</taxon>
        <taxon>Polyphaga</taxon>
        <taxon>Scarabaeiformia</taxon>
        <taxon>Scarabaeidae</taxon>
        <taxon>Rutelinae</taxon>
        <taxon>Popillia</taxon>
    </lineage>
</organism>